<feature type="domain" description="NodB homology" evidence="1">
    <location>
        <begin position="59"/>
        <end position="235"/>
    </location>
</feature>
<gene>
    <name evidence="2" type="primary">pdaA_3</name>
    <name evidence="2" type="ORF">MAMMFC1_03839</name>
</gene>
<dbReference type="EC" id="3.5.1.-" evidence="2"/>
<dbReference type="Proteomes" id="UP000276437">
    <property type="component" value="Chromosome"/>
</dbReference>
<dbReference type="Gene3D" id="3.20.20.370">
    <property type="entry name" value="Glycoside hydrolase/deacetylase"/>
    <property type="match status" value="1"/>
</dbReference>
<evidence type="ECO:0000313" key="3">
    <source>
        <dbReference type="Proteomes" id="UP000276437"/>
    </source>
</evidence>
<organism evidence="2 3">
    <name type="scientific">Methylomusa anaerophila</name>
    <dbReference type="NCBI Taxonomy" id="1930071"/>
    <lineage>
        <taxon>Bacteria</taxon>
        <taxon>Bacillati</taxon>
        <taxon>Bacillota</taxon>
        <taxon>Negativicutes</taxon>
        <taxon>Selenomonadales</taxon>
        <taxon>Sporomusaceae</taxon>
        <taxon>Methylomusa</taxon>
    </lineage>
</organism>
<dbReference type="PANTHER" id="PTHR10587">
    <property type="entry name" value="GLYCOSYL TRANSFERASE-RELATED"/>
    <property type="match status" value="1"/>
</dbReference>
<name>A0A348APY2_9FIRM</name>
<dbReference type="GO" id="GO:0016020">
    <property type="term" value="C:membrane"/>
    <property type="evidence" value="ECO:0007669"/>
    <property type="project" value="TreeGrafter"/>
</dbReference>
<dbReference type="PANTHER" id="PTHR10587:SF80">
    <property type="entry name" value="CHITOOLIGOSACCHARIDE DEACETYLASE"/>
    <property type="match status" value="1"/>
</dbReference>
<evidence type="ECO:0000259" key="1">
    <source>
        <dbReference type="PROSITE" id="PS51677"/>
    </source>
</evidence>
<dbReference type="GO" id="GO:0005975">
    <property type="term" value="P:carbohydrate metabolic process"/>
    <property type="evidence" value="ECO:0007669"/>
    <property type="project" value="InterPro"/>
</dbReference>
<dbReference type="InterPro" id="IPR002509">
    <property type="entry name" value="NODB_dom"/>
</dbReference>
<dbReference type="OrthoDB" id="62208at2"/>
<dbReference type="AlphaFoldDB" id="A0A348APY2"/>
<protein>
    <submittedName>
        <fullName evidence="2">Peptidoglycan-N-acetylmuramic acid deacetylase PdaA</fullName>
        <ecNumber evidence="2">3.5.1.-</ecNumber>
    </submittedName>
</protein>
<dbReference type="EMBL" id="AP018449">
    <property type="protein sequence ID" value="BBB93130.1"/>
    <property type="molecule type" value="Genomic_DNA"/>
</dbReference>
<dbReference type="InterPro" id="IPR011330">
    <property type="entry name" value="Glyco_hydro/deAcase_b/a-brl"/>
</dbReference>
<dbReference type="GO" id="GO:0016810">
    <property type="term" value="F:hydrolase activity, acting on carbon-nitrogen (but not peptide) bonds"/>
    <property type="evidence" value="ECO:0007669"/>
    <property type="project" value="InterPro"/>
</dbReference>
<dbReference type="RefSeq" id="WP_126309999.1">
    <property type="nucleotide sequence ID" value="NZ_AP018449.1"/>
</dbReference>
<dbReference type="SUPFAM" id="SSF88713">
    <property type="entry name" value="Glycoside hydrolase/deacetylase"/>
    <property type="match status" value="1"/>
</dbReference>
<dbReference type="Pfam" id="PF01522">
    <property type="entry name" value="Polysacc_deac_1"/>
    <property type="match status" value="1"/>
</dbReference>
<proteinExistence type="predicted"/>
<dbReference type="PROSITE" id="PS51677">
    <property type="entry name" value="NODB"/>
    <property type="match status" value="1"/>
</dbReference>
<keyword evidence="2" id="KW-0378">Hydrolase</keyword>
<accession>A0A348APY2</accession>
<evidence type="ECO:0000313" key="2">
    <source>
        <dbReference type="EMBL" id="BBB93130.1"/>
    </source>
</evidence>
<dbReference type="CDD" id="cd10950">
    <property type="entry name" value="CE4_BsYlxY_like"/>
    <property type="match status" value="1"/>
</dbReference>
<keyword evidence="3" id="KW-1185">Reference proteome</keyword>
<dbReference type="InterPro" id="IPR050248">
    <property type="entry name" value="Polysacc_deacetylase_ArnD"/>
</dbReference>
<sequence length="242" mass="27499">MRRKWNTIVIRKIPAWYVLFSAAFCLFVAMLSGNLQPWYTNNFLHTGLQPISQGNTAEPKVALACNVFWGEEFLPQMLDTLAQQDAKITFFIGGSWAKKYPEMVKTIADGGHELGNHTYSHPHPNNLSKEKNQEQIIKTEELVHSITGIKTNLYAPPYGEYNNTVLMAAHELDYRTIMWSIDTIDWKRPPAQVIKNRVISKLHNGAIILMHPTAPTAEALPELLREIKNKGYTVVKVSDILQ</sequence>
<dbReference type="KEGG" id="mana:MAMMFC1_03839"/>
<reference evidence="2 3" key="1">
    <citation type="journal article" date="2018" name="Int. J. Syst. Evol. Microbiol.">
        <title>Methylomusa anaerophila gen. nov., sp. nov., an anaerobic methanol-utilizing bacterium isolated from a microbial fuel cell.</title>
        <authorList>
            <person name="Amano N."/>
            <person name="Yamamuro A."/>
            <person name="Miyahara M."/>
            <person name="Kouzuma A."/>
            <person name="Abe T."/>
            <person name="Watanabe K."/>
        </authorList>
    </citation>
    <scope>NUCLEOTIDE SEQUENCE [LARGE SCALE GENOMIC DNA]</scope>
    <source>
        <strain evidence="2 3">MMFC1</strain>
    </source>
</reference>